<comment type="caution">
    <text evidence="2">The sequence shown here is derived from an EMBL/GenBank/DDBJ whole genome shotgun (WGS) entry which is preliminary data.</text>
</comment>
<feature type="compositionally biased region" description="Low complexity" evidence="1">
    <location>
        <begin position="221"/>
        <end position="230"/>
    </location>
</feature>
<feature type="compositionally biased region" description="Polar residues" evidence="1">
    <location>
        <begin position="15"/>
        <end position="25"/>
    </location>
</feature>
<reference evidence="2 3" key="1">
    <citation type="submission" date="2014-05" db="EMBL/GenBank/DDBJ databases">
        <title>Draft genome sequence of a rare smut relative, Tilletiaria anomala UBC 951.</title>
        <authorList>
            <consortium name="DOE Joint Genome Institute"/>
            <person name="Toome M."/>
            <person name="Kuo A."/>
            <person name="Henrissat B."/>
            <person name="Lipzen A."/>
            <person name="Tritt A."/>
            <person name="Yoshinaga Y."/>
            <person name="Zane M."/>
            <person name="Barry K."/>
            <person name="Grigoriev I.V."/>
            <person name="Spatafora J.W."/>
            <person name="Aimea M.C."/>
        </authorList>
    </citation>
    <scope>NUCLEOTIDE SEQUENCE [LARGE SCALE GENOMIC DNA]</scope>
    <source>
        <strain evidence="2 3">UBC 951</strain>
    </source>
</reference>
<evidence type="ECO:0000313" key="3">
    <source>
        <dbReference type="Proteomes" id="UP000027361"/>
    </source>
</evidence>
<keyword evidence="3" id="KW-1185">Reference proteome</keyword>
<feature type="region of interest" description="Disordered" evidence="1">
    <location>
        <begin position="221"/>
        <end position="275"/>
    </location>
</feature>
<dbReference type="RefSeq" id="XP_013241518.1">
    <property type="nucleotide sequence ID" value="XM_013386064.1"/>
</dbReference>
<proteinExistence type="predicted"/>
<protein>
    <submittedName>
        <fullName evidence="2">Uncharacterized protein</fullName>
    </submittedName>
</protein>
<feature type="compositionally biased region" description="Polar residues" evidence="1">
    <location>
        <begin position="37"/>
        <end position="51"/>
    </location>
</feature>
<dbReference type="EMBL" id="JMSN01000086">
    <property type="protein sequence ID" value="KDN40870.1"/>
    <property type="molecule type" value="Genomic_DNA"/>
</dbReference>
<evidence type="ECO:0000313" key="2">
    <source>
        <dbReference type="EMBL" id="KDN40870.1"/>
    </source>
</evidence>
<feature type="compositionally biased region" description="Basic and acidic residues" evidence="1">
    <location>
        <begin position="1"/>
        <end position="14"/>
    </location>
</feature>
<accession>A0A066VQP8</accession>
<organism evidence="2 3">
    <name type="scientific">Tilletiaria anomala (strain ATCC 24038 / CBS 436.72 / UBC 951)</name>
    <dbReference type="NCBI Taxonomy" id="1037660"/>
    <lineage>
        <taxon>Eukaryota</taxon>
        <taxon>Fungi</taxon>
        <taxon>Dikarya</taxon>
        <taxon>Basidiomycota</taxon>
        <taxon>Ustilaginomycotina</taxon>
        <taxon>Exobasidiomycetes</taxon>
        <taxon>Georgefischeriales</taxon>
        <taxon>Tilletiariaceae</taxon>
        <taxon>Tilletiaria</taxon>
    </lineage>
</organism>
<dbReference type="OrthoDB" id="514070at2759"/>
<dbReference type="GeneID" id="25264998"/>
<evidence type="ECO:0000256" key="1">
    <source>
        <dbReference type="SAM" id="MobiDB-lite"/>
    </source>
</evidence>
<sequence>MSWRENAWRERPKEQSTPSEASTSERASKLFEAARTASRTPSSFAKQNPAGNKQFRHRQVYKDPFDEPLPDPKGKAKAVPSNGYEDDYDAVDHRKKESPPPPKSLTLHELLKLLTTPASTINSNYQSEQFTQFQTSTSSPTSLLTMREAMPVAGKLFSKGYNRTTKLAQLSMIILQELGIEGEEMRAKTLRAIKGAEAVPQRRGIKRASGAKGASRAGAAAGSFGAEDSGNATGGVGASSPNKRQRLQFTPSSIGKDWGDVPPSSSTASGYAKAGADAGDSSGELFEYQFNEVLEEPWLRGKYVLVNRAPVMTAWATVILEKLGFQTDEALSLGGWPMLLCLVSTSLTHFAPYLDNLFCSCTAHCYVNATSTARGVSIGVLPASAAKEKESQRVGTNQPHFELMGLRIPVMQLQNGAYRGISKGEVVGPDKAWNYLRNSMYQTLPIVMGALNLLADSYLEVKPGDPAKPQSEIEEEAETIAPPGPADESSADADAGPHLNADKLHVLAYSLYTEFRPETGGQWGKKATLHVDKILELRKHIVDAQEGKERDAKEDTQNVDTDLEGELAAAYDLGWNPDDLGLSG</sequence>
<dbReference type="Proteomes" id="UP000027361">
    <property type="component" value="Unassembled WGS sequence"/>
</dbReference>
<feature type="region of interest" description="Disordered" evidence="1">
    <location>
        <begin position="463"/>
        <end position="497"/>
    </location>
</feature>
<feature type="region of interest" description="Disordered" evidence="1">
    <location>
        <begin position="1"/>
        <end position="104"/>
    </location>
</feature>
<name>A0A066VQP8_TILAU</name>
<dbReference type="HOGENOM" id="CLU_467067_0_0_1"/>
<dbReference type="AlphaFoldDB" id="A0A066VQP8"/>
<feature type="compositionally biased region" description="Polar residues" evidence="1">
    <location>
        <begin position="239"/>
        <end position="253"/>
    </location>
</feature>
<dbReference type="InParanoid" id="A0A066VQP8"/>
<feature type="compositionally biased region" description="Basic and acidic residues" evidence="1">
    <location>
        <begin position="60"/>
        <end position="74"/>
    </location>
</feature>
<gene>
    <name evidence="2" type="ORF">K437DRAFT_258488</name>
</gene>